<dbReference type="PRINTS" id="PR00081">
    <property type="entry name" value="GDHRDH"/>
</dbReference>
<feature type="domain" description="Ketoreductase" evidence="2">
    <location>
        <begin position="221"/>
        <end position="398"/>
    </location>
</feature>
<dbReference type="EC" id="1.1.1.100" evidence="3"/>
<evidence type="ECO:0000313" key="3">
    <source>
        <dbReference type="EMBL" id="CAA0094969.1"/>
    </source>
</evidence>
<name>A0A5S9NWD3_9GAMM</name>
<evidence type="ECO:0000313" key="6">
    <source>
        <dbReference type="Proteomes" id="UP000439591"/>
    </source>
</evidence>
<dbReference type="FunFam" id="3.40.50.720:FF:000338">
    <property type="entry name" value="3-oxoacyl-ACP reductase FabG"/>
    <property type="match status" value="1"/>
</dbReference>
<protein>
    <submittedName>
        <fullName evidence="3">3-oxoacyl-[acyl-carrier-protein] reductase FabG</fullName>
        <ecNumber evidence="3">1.1.1.100</ecNumber>
    </submittedName>
</protein>
<dbReference type="RefSeq" id="WP_159269168.1">
    <property type="nucleotide sequence ID" value="NZ_CACSIK010000001.1"/>
</dbReference>
<comment type="similarity">
    <text evidence="1">Belongs to the short-chain dehydrogenases/reductases (SDR) family.</text>
</comment>
<dbReference type="InterPro" id="IPR057326">
    <property type="entry name" value="KR_dom"/>
</dbReference>
<dbReference type="GO" id="GO:0004316">
    <property type="term" value="F:3-oxoacyl-[acyl-carrier-protein] reductase (NADPH) activity"/>
    <property type="evidence" value="ECO:0007669"/>
    <property type="project" value="UniProtKB-EC"/>
</dbReference>
<dbReference type="SUPFAM" id="SSF51735">
    <property type="entry name" value="NAD(P)-binding Rossmann-fold domains"/>
    <property type="match status" value="2"/>
</dbReference>
<proteinExistence type="inferred from homology"/>
<evidence type="ECO:0000313" key="5">
    <source>
        <dbReference type="Proteomes" id="UP000435877"/>
    </source>
</evidence>
<dbReference type="InterPro" id="IPR020904">
    <property type="entry name" value="Sc_DH/Rdtase_CS"/>
</dbReference>
<gene>
    <name evidence="3" type="primary">fabG_10</name>
    <name evidence="4" type="synonym">fabG_11</name>
    <name evidence="3" type="ORF">IHBHHGIJ_02655</name>
    <name evidence="4" type="ORF">KFEGEMFD_02842</name>
</gene>
<dbReference type="SMART" id="SM00822">
    <property type="entry name" value="PKS_KR"/>
    <property type="match status" value="1"/>
</dbReference>
<dbReference type="Gene3D" id="3.40.50.720">
    <property type="entry name" value="NAD(P)-binding Rossmann-like Domain"/>
    <property type="match status" value="2"/>
</dbReference>
<dbReference type="InterPro" id="IPR002347">
    <property type="entry name" value="SDR_fam"/>
</dbReference>
<keyword evidence="3" id="KW-0560">Oxidoreductase</keyword>
<dbReference type="Proteomes" id="UP000439591">
    <property type="component" value="Unassembled WGS sequence"/>
</dbReference>
<keyword evidence="5" id="KW-1185">Reference proteome</keyword>
<dbReference type="Pfam" id="PF13561">
    <property type="entry name" value="adh_short_C2"/>
    <property type="match status" value="1"/>
</dbReference>
<accession>A0A5S9NWD3</accession>
<dbReference type="AlphaFoldDB" id="A0A5S9NWD3"/>
<reference evidence="5 6" key="1">
    <citation type="submission" date="2019-11" db="EMBL/GenBank/DDBJ databases">
        <authorList>
            <person name="Holert J."/>
        </authorList>
    </citation>
    <scope>NUCLEOTIDE SEQUENCE [LARGE SCALE GENOMIC DNA]</scope>
    <source>
        <strain evidence="4">BC3_2A</strain>
        <strain evidence="3">SB11_1A</strain>
    </source>
</reference>
<dbReference type="PANTHER" id="PTHR42760">
    <property type="entry name" value="SHORT-CHAIN DEHYDROGENASES/REDUCTASES FAMILY MEMBER"/>
    <property type="match status" value="1"/>
</dbReference>
<sequence>MSDKIEELINSTAGKKLLGAMGVTVATDLQRYNANQSSYFSGAVLVGAGQNAKLLSAVQKNLADSDAQVTYSPDAAQQLGDSITDNTNGDRYQALIFDGSGFIDATELISAYHFFNANIRKLKSSGRIVILGRPHMQCATPEAAATQRALEGLSRSLAKEVGAKGATAQLITVAEGAEANLDSSLRFILSPKSAYISGQVITVRAAEIVNLADWHKPLAGKIALVTGASRGIGEAIADTLARDGATVVGVDVAPMEADLNKVMARLNGKAVVADITNPDAPATIAKALSDLGGVDLIVHNAGVTRDKTIANMTEQQWLMTLDINLAAAQRITSELLKTNTINDGGSIVGVSSMNGIGGQRGQTNYAASKAGVIGYVDFMAQSKELAAKNITVNAVAPGFIETAMTAAIPLFTRMFGRRLNSLSQGGLPLDVAETISFFANPASRGVSGNTVRVCGQSWFGA</sequence>
<dbReference type="PRINTS" id="PR00080">
    <property type="entry name" value="SDRFAMILY"/>
</dbReference>
<organism evidence="3 5">
    <name type="scientific">Zhongshania aliphaticivorans</name>
    <dbReference type="NCBI Taxonomy" id="1470434"/>
    <lineage>
        <taxon>Bacteria</taxon>
        <taxon>Pseudomonadati</taxon>
        <taxon>Pseudomonadota</taxon>
        <taxon>Gammaproteobacteria</taxon>
        <taxon>Cellvibrionales</taxon>
        <taxon>Spongiibacteraceae</taxon>
        <taxon>Zhongshania</taxon>
    </lineage>
</organism>
<dbReference type="InterPro" id="IPR036291">
    <property type="entry name" value="NAD(P)-bd_dom_sf"/>
</dbReference>
<dbReference type="EMBL" id="CACSIK010000001">
    <property type="protein sequence ID" value="CAA0094969.1"/>
    <property type="molecule type" value="Genomic_DNA"/>
</dbReference>
<dbReference type="PANTHER" id="PTHR42760:SF78">
    <property type="entry name" value="3-OXOACYL-[ACYL-CARRIER-PROTEIN] REDUCTASE [NADH]"/>
    <property type="match status" value="1"/>
</dbReference>
<dbReference type="NCBIfam" id="NF006110">
    <property type="entry name" value="PRK08261.1"/>
    <property type="match status" value="1"/>
</dbReference>
<evidence type="ECO:0000313" key="4">
    <source>
        <dbReference type="EMBL" id="CAA0112779.1"/>
    </source>
</evidence>
<evidence type="ECO:0000256" key="1">
    <source>
        <dbReference type="ARBA" id="ARBA00006484"/>
    </source>
</evidence>
<dbReference type="Proteomes" id="UP000435877">
    <property type="component" value="Unassembled WGS sequence"/>
</dbReference>
<dbReference type="EMBL" id="CACSIM010000004">
    <property type="protein sequence ID" value="CAA0112779.1"/>
    <property type="molecule type" value="Genomic_DNA"/>
</dbReference>
<dbReference type="PROSITE" id="PS00061">
    <property type="entry name" value="ADH_SHORT"/>
    <property type="match status" value="1"/>
</dbReference>
<evidence type="ECO:0000259" key="2">
    <source>
        <dbReference type="SMART" id="SM00822"/>
    </source>
</evidence>
<dbReference type="OrthoDB" id="9804774at2"/>